<protein>
    <submittedName>
        <fullName evidence="1 3">Uncharacterized protein</fullName>
    </submittedName>
</protein>
<dbReference type="OMA" id="WIKIMIG"/>
<evidence type="ECO:0000313" key="3">
    <source>
        <dbReference type="WBParaSite" id="TCLT_0000758001-mRNA-1"/>
    </source>
</evidence>
<reference evidence="1 2" key="2">
    <citation type="submission" date="2018-11" db="EMBL/GenBank/DDBJ databases">
        <authorList>
            <consortium name="Pathogen Informatics"/>
        </authorList>
    </citation>
    <scope>NUCLEOTIDE SEQUENCE [LARGE SCALE GENOMIC DNA]</scope>
</reference>
<reference evidence="3" key="1">
    <citation type="submission" date="2017-02" db="UniProtKB">
        <authorList>
            <consortium name="WormBaseParasite"/>
        </authorList>
    </citation>
    <scope>IDENTIFICATION</scope>
</reference>
<sequence length="95" mass="10883">MIAYRIIILLLTTICLSLIMANILTFNFCIICMTSNNYEYVEGTIKKSDYKNDFNSTWKANQADKAGLLRLIASELNSCEHRNKQCTNTSMQAIY</sequence>
<dbReference type="WBParaSite" id="TCLT_0000758001-mRNA-1">
    <property type="protein sequence ID" value="TCLT_0000758001-mRNA-1"/>
    <property type="gene ID" value="TCLT_0000758001"/>
</dbReference>
<proteinExistence type="predicted"/>
<dbReference type="STRING" id="103827.A0A0N5D3R4"/>
<name>A0A0N5D3R4_THECL</name>
<evidence type="ECO:0000313" key="2">
    <source>
        <dbReference type="Proteomes" id="UP000276776"/>
    </source>
</evidence>
<organism evidence="3">
    <name type="scientific">Thelazia callipaeda</name>
    <name type="common">Oriental eyeworm</name>
    <name type="synonym">Parasitic nematode</name>
    <dbReference type="NCBI Taxonomy" id="103827"/>
    <lineage>
        <taxon>Eukaryota</taxon>
        <taxon>Metazoa</taxon>
        <taxon>Ecdysozoa</taxon>
        <taxon>Nematoda</taxon>
        <taxon>Chromadorea</taxon>
        <taxon>Rhabditida</taxon>
        <taxon>Spirurina</taxon>
        <taxon>Spiruromorpha</taxon>
        <taxon>Thelazioidea</taxon>
        <taxon>Thelaziidae</taxon>
        <taxon>Thelazia</taxon>
    </lineage>
</organism>
<dbReference type="EMBL" id="UYYF01004522">
    <property type="protein sequence ID" value="VDN05038.1"/>
    <property type="molecule type" value="Genomic_DNA"/>
</dbReference>
<gene>
    <name evidence="1" type="ORF">TCLT_LOCUS7569</name>
</gene>
<evidence type="ECO:0000313" key="1">
    <source>
        <dbReference type="EMBL" id="VDN05038.1"/>
    </source>
</evidence>
<dbReference type="OrthoDB" id="5869564at2759"/>
<dbReference type="AlphaFoldDB" id="A0A0N5D3R4"/>
<accession>A0A0N5D3R4</accession>
<dbReference type="Proteomes" id="UP000276776">
    <property type="component" value="Unassembled WGS sequence"/>
</dbReference>
<keyword evidence="2" id="KW-1185">Reference proteome</keyword>